<dbReference type="RefSeq" id="WP_184160020.1">
    <property type="nucleotide sequence ID" value="NZ_JACHLD010000002.1"/>
</dbReference>
<proteinExistence type="predicted"/>
<feature type="domain" description="2TM" evidence="2">
    <location>
        <begin position="29"/>
        <end position="116"/>
    </location>
</feature>
<dbReference type="Pfam" id="PF13239">
    <property type="entry name" value="2TM"/>
    <property type="match status" value="1"/>
</dbReference>
<feature type="transmembrane region" description="Helical" evidence="1">
    <location>
        <begin position="78"/>
        <end position="102"/>
    </location>
</feature>
<comment type="caution">
    <text evidence="3">The sequence shown here is derived from an EMBL/GenBank/DDBJ whole genome shotgun (WGS) entry which is preliminary data.</text>
</comment>
<evidence type="ECO:0000313" key="3">
    <source>
        <dbReference type="EMBL" id="MBB4801493.1"/>
    </source>
</evidence>
<evidence type="ECO:0000259" key="2">
    <source>
        <dbReference type="Pfam" id="PF13239"/>
    </source>
</evidence>
<evidence type="ECO:0000256" key="1">
    <source>
        <dbReference type="SAM" id="Phobius"/>
    </source>
</evidence>
<evidence type="ECO:0000313" key="4">
    <source>
        <dbReference type="Proteomes" id="UP000561681"/>
    </source>
</evidence>
<keyword evidence="1" id="KW-1133">Transmembrane helix</keyword>
<keyword evidence="1" id="KW-0812">Transmembrane</keyword>
<dbReference type="AlphaFoldDB" id="A0A7W7IW83"/>
<protein>
    <recommendedName>
        <fullName evidence="2">2TM domain-containing protein</fullName>
    </recommendedName>
</protein>
<dbReference type="Proteomes" id="UP000561681">
    <property type="component" value="Unassembled WGS sequence"/>
</dbReference>
<dbReference type="InterPro" id="IPR025698">
    <property type="entry name" value="2TM_dom"/>
</dbReference>
<name>A0A7W7IW83_9FLAO</name>
<reference evidence="3 4" key="1">
    <citation type="submission" date="2020-08" db="EMBL/GenBank/DDBJ databases">
        <title>Functional genomics of gut bacteria from endangered species of beetles.</title>
        <authorList>
            <person name="Carlos-Shanley C."/>
        </authorList>
    </citation>
    <scope>NUCLEOTIDE SEQUENCE [LARGE SCALE GENOMIC DNA]</scope>
    <source>
        <strain evidence="3 4">S00142</strain>
    </source>
</reference>
<accession>A0A7W7IW83</accession>
<keyword evidence="1" id="KW-0472">Membrane</keyword>
<organism evidence="3 4">
    <name type="scientific">Flavobacterium nitrogenifigens</name>
    <dbReference type="NCBI Taxonomy" id="1617283"/>
    <lineage>
        <taxon>Bacteria</taxon>
        <taxon>Pseudomonadati</taxon>
        <taxon>Bacteroidota</taxon>
        <taxon>Flavobacteriia</taxon>
        <taxon>Flavobacteriales</taxon>
        <taxon>Flavobacteriaceae</taxon>
        <taxon>Flavobacterium</taxon>
    </lineage>
</organism>
<feature type="transmembrane region" description="Helical" evidence="1">
    <location>
        <begin position="39"/>
        <end position="58"/>
    </location>
</feature>
<sequence length="126" mass="15094">MGRFRREMYEEYAKQHSGEYTNDENYNAAYRKVKKIKGFYSHLKVYFIVNMIIIVSSLSRNHLGSGIDFSSLYEWHTYSTAFFWGIGLVAHGLSVFASEWFFNSDWEQRKIQKYMDRDASNKNKWE</sequence>
<gene>
    <name evidence="3" type="ORF">HNP37_001554</name>
</gene>
<keyword evidence="4" id="KW-1185">Reference proteome</keyword>
<dbReference type="EMBL" id="JACHLD010000002">
    <property type="protein sequence ID" value="MBB4801493.1"/>
    <property type="molecule type" value="Genomic_DNA"/>
</dbReference>